<accession>A0A251XLG9</accession>
<proteinExistence type="predicted"/>
<keyword evidence="2" id="KW-1185">Reference proteome</keyword>
<dbReference type="EMBL" id="MDHH01000001">
    <property type="protein sequence ID" value="OUE04327.1"/>
    <property type="molecule type" value="Genomic_DNA"/>
</dbReference>
<organism evidence="1 2">
    <name type="scientific">Clavibacter michiganensis subsp. michiganensis</name>
    <dbReference type="NCBI Taxonomy" id="33013"/>
    <lineage>
        <taxon>Bacteria</taxon>
        <taxon>Bacillati</taxon>
        <taxon>Actinomycetota</taxon>
        <taxon>Actinomycetes</taxon>
        <taxon>Micrococcales</taxon>
        <taxon>Microbacteriaceae</taxon>
        <taxon>Clavibacter</taxon>
    </lineage>
</organism>
<dbReference type="Proteomes" id="UP000195062">
    <property type="component" value="Unassembled WGS sequence"/>
</dbReference>
<gene>
    <name evidence="1" type="ORF">CMMCAS07_05225</name>
</gene>
<comment type="caution">
    <text evidence="1">The sequence shown here is derived from an EMBL/GenBank/DDBJ whole genome shotgun (WGS) entry which is preliminary data.</text>
</comment>
<evidence type="ECO:0000313" key="2">
    <source>
        <dbReference type="Proteomes" id="UP000195062"/>
    </source>
</evidence>
<sequence length="43" mass="4621">MLDVSESRIGRSLKRRPLSEYAITAKTLTASTATLAADPTATR</sequence>
<protein>
    <submittedName>
        <fullName evidence="1">Uncharacterized protein</fullName>
    </submittedName>
</protein>
<evidence type="ECO:0000313" key="1">
    <source>
        <dbReference type="EMBL" id="OUE04327.1"/>
    </source>
</evidence>
<reference evidence="1 2" key="1">
    <citation type="submission" date="2016-08" db="EMBL/GenBank/DDBJ databases">
        <title>Genome sequence of Clavibacter michiganensis subsp. michiganensis strain CASJ007.</title>
        <authorList>
            <person name="Thapa S.P."/>
            <person name="Coaker G."/>
        </authorList>
    </citation>
    <scope>NUCLEOTIDE SEQUENCE [LARGE SCALE GENOMIC DNA]</scope>
    <source>
        <strain evidence="1">CASJ007</strain>
    </source>
</reference>
<dbReference type="AlphaFoldDB" id="A0A251XLG9"/>
<name>A0A251XLG9_CLAMM</name>